<accession>A0A0W0FVD9</accession>
<evidence type="ECO:0000313" key="1">
    <source>
        <dbReference type="EMBL" id="KTB40300.1"/>
    </source>
</evidence>
<reference evidence="1 2" key="1">
    <citation type="submission" date="2015-12" db="EMBL/GenBank/DDBJ databases">
        <title>Draft genome sequence of Moniliophthora roreri, the causal agent of frosty pod rot of cacao.</title>
        <authorList>
            <person name="Aime M.C."/>
            <person name="Diaz-Valderrama J.R."/>
            <person name="Kijpornyongpan T."/>
            <person name="Phillips-Mora W."/>
        </authorList>
    </citation>
    <scope>NUCLEOTIDE SEQUENCE [LARGE SCALE GENOMIC DNA]</scope>
    <source>
        <strain evidence="1 2">MCA 2952</strain>
    </source>
</reference>
<dbReference type="AlphaFoldDB" id="A0A0W0FVD9"/>
<proteinExistence type="predicted"/>
<sequence>MIIQLAEVDGMKLIAPAGTEGKVKECKEADTAVAFDYKNIDTAEVSEKGLLNILSARIIQGFRADIWIEIGTRDEWPADWVVKD</sequence>
<evidence type="ECO:0008006" key="3">
    <source>
        <dbReference type="Google" id="ProtNLM"/>
    </source>
</evidence>
<gene>
    <name evidence="1" type="ORF">WG66_7122</name>
</gene>
<comment type="caution">
    <text evidence="1">The sequence shown here is derived from an EMBL/GenBank/DDBJ whole genome shotgun (WGS) entry which is preliminary data.</text>
</comment>
<dbReference type="Proteomes" id="UP000054988">
    <property type="component" value="Unassembled WGS sequence"/>
</dbReference>
<organism evidence="1 2">
    <name type="scientific">Moniliophthora roreri</name>
    <name type="common">Frosty pod rot fungus</name>
    <name type="synonym">Monilia roreri</name>
    <dbReference type="NCBI Taxonomy" id="221103"/>
    <lineage>
        <taxon>Eukaryota</taxon>
        <taxon>Fungi</taxon>
        <taxon>Dikarya</taxon>
        <taxon>Basidiomycota</taxon>
        <taxon>Agaricomycotina</taxon>
        <taxon>Agaricomycetes</taxon>
        <taxon>Agaricomycetidae</taxon>
        <taxon>Agaricales</taxon>
        <taxon>Marasmiineae</taxon>
        <taxon>Marasmiaceae</taxon>
        <taxon>Moniliophthora</taxon>
    </lineage>
</organism>
<evidence type="ECO:0000313" key="2">
    <source>
        <dbReference type="Proteomes" id="UP000054988"/>
    </source>
</evidence>
<dbReference type="SUPFAM" id="SSF51735">
    <property type="entry name" value="NAD(P)-binding Rossmann-fold domains"/>
    <property type="match status" value="1"/>
</dbReference>
<protein>
    <recommendedName>
        <fullName evidence="3">Alcohol dehydrogenase</fullName>
    </recommendedName>
</protein>
<dbReference type="InterPro" id="IPR036291">
    <property type="entry name" value="NAD(P)-bd_dom_sf"/>
</dbReference>
<dbReference type="Gene3D" id="3.40.50.720">
    <property type="entry name" value="NAD(P)-binding Rossmann-like Domain"/>
    <property type="match status" value="1"/>
</dbReference>
<dbReference type="EMBL" id="LATX01001591">
    <property type="protein sequence ID" value="KTB40300.1"/>
    <property type="molecule type" value="Genomic_DNA"/>
</dbReference>
<name>A0A0W0FVD9_MONRR</name>